<sequence>MVKSAKSLDHDHDDEFEDDEEDIVARNSSSSLSVRAEGKSRDQRTIAHRSKHSETEQRRRSKINERQA</sequence>
<dbReference type="Proteomes" id="UP000516437">
    <property type="component" value="Chromosome 6"/>
</dbReference>
<reference evidence="2 3" key="1">
    <citation type="journal article" date="2019" name="Plant Biotechnol. J.">
        <title>The red bayberry genome and genetic basis of sex determination.</title>
        <authorList>
            <person name="Jia H.M."/>
            <person name="Jia H.J."/>
            <person name="Cai Q.L."/>
            <person name="Wang Y."/>
            <person name="Zhao H.B."/>
            <person name="Yang W.F."/>
            <person name="Wang G.Y."/>
            <person name="Li Y.H."/>
            <person name="Zhan D.L."/>
            <person name="Shen Y.T."/>
            <person name="Niu Q.F."/>
            <person name="Chang L."/>
            <person name="Qiu J."/>
            <person name="Zhao L."/>
            <person name="Xie H.B."/>
            <person name="Fu W.Y."/>
            <person name="Jin J."/>
            <person name="Li X.W."/>
            <person name="Jiao Y."/>
            <person name="Zhou C.C."/>
            <person name="Tu T."/>
            <person name="Chai C.Y."/>
            <person name="Gao J.L."/>
            <person name="Fan L.J."/>
            <person name="van de Weg E."/>
            <person name="Wang J.Y."/>
            <person name="Gao Z.S."/>
        </authorList>
    </citation>
    <scope>NUCLEOTIDE SEQUENCE [LARGE SCALE GENOMIC DNA]</scope>
    <source>
        <tissue evidence="2">Leaves</tissue>
    </source>
</reference>
<evidence type="ECO:0000313" key="2">
    <source>
        <dbReference type="EMBL" id="KAB1211415.1"/>
    </source>
</evidence>
<dbReference type="InterPro" id="IPR044295">
    <property type="entry name" value="BIM1/2/3"/>
</dbReference>
<dbReference type="PANTHER" id="PTHR46412:SF9">
    <property type="entry name" value="TRANSCRIPTION FACTOR BIM3"/>
    <property type="match status" value="1"/>
</dbReference>
<dbReference type="OrthoDB" id="1746478at2759"/>
<dbReference type="GO" id="GO:0003700">
    <property type="term" value="F:DNA-binding transcription factor activity"/>
    <property type="evidence" value="ECO:0007669"/>
    <property type="project" value="InterPro"/>
</dbReference>
<dbReference type="AlphaFoldDB" id="A0A6A1VFS5"/>
<protein>
    <recommendedName>
        <fullName evidence="4">Transcription factor BIM2</fullName>
    </recommendedName>
</protein>
<dbReference type="EMBL" id="RXIC02000024">
    <property type="protein sequence ID" value="KAB1211415.1"/>
    <property type="molecule type" value="Genomic_DNA"/>
</dbReference>
<feature type="compositionally biased region" description="Basic and acidic residues" evidence="1">
    <location>
        <begin position="36"/>
        <end position="45"/>
    </location>
</feature>
<organism evidence="2 3">
    <name type="scientific">Morella rubra</name>
    <name type="common">Chinese bayberry</name>
    <dbReference type="NCBI Taxonomy" id="262757"/>
    <lineage>
        <taxon>Eukaryota</taxon>
        <taxon>Viridiplantae</taxon>
        <taxon>Streptophyta</taxon>
        <taxon>Embryophyta</taxon>
        <taxon>Tracheophyta</taxon>
        <taxon>Spermatophyta</taxon>
        <taxon>Magnoliopsida</taxon>
        <taxon>eudicotyledons</taxon>
        <taxon>Gunneridae</taxon>
        <taxon>Pentapetalae</taxon>
        <taxon>rosids</taxon>
        <taxon>fabids</taxon>
        <taxon>Fagales</taxon>
        <taxon>Myricaceae</taxon>
        <taxon>Morella</taxon>
    </lineage>
</organism>
<comment type="caution">
    <text evidence="2">The sequence shown here is derived from an EMBL/GenBank/DDBJ whole genome shotgun (WGS) entry which is preliminary data.</text>
</comment>
<feature type="compositionally biased region" description="Basic and acidic residues" evidence="1">
    <location>
        <begin position="52"/>
        <end position="68"/>
    </location>
</feature>
<dbReference type="PANTHER" id="PTHR46412">
    <property type="entry name" value="BES1-INTERACTING MYC-LIKE PROTEIN"/>
    <property type="match status" value="1"/>
</dbReference>
<name>A0A6A1VFS5_9ROSI</name>
<evidence type="ECO:0000256" key="1">
    <source>
        <dbReference type="SAM" id="MobiDB-lite"/>
    </source>
</evidence>
<gene>
    <name evidence="2" type="ORF">CJ030_MR6G021395</name>
</gene>
<dbReference type="GO" id="GO:0046983">
    <property type="term" value="F:protein dimerization activity"/>
    <property type="evidence" value="ECO:0007669"/>
    <property type="project" value="InterPro"/>
</dbReference>
<evidence type="ECO:0008006" key="4">
    <source>
        <dbReference type="Google" id="ProtNLM"/>
    </source>
</evidence>
<keyword evidence="3" id="KW-1185">Reference proteome</keyword>
<feature type="region of interest" description="Disordered" evidence="1">
    <location>
        <begin position="1"/>
        <end position="68"/>
    </location>
</feature>
<proteinExistence type="predicted"/>
<accession>A0A6A1VFS5</accession>
<feature type="compositionally biased region" description="Basic and acidic residues" evidence="1">
    <location>
        <begin position="1"/>
        <end position="13"/>
    </location>
</feature>
<dbReference type="GO" id="GO:0006351">
    <property type="term" value="P:DNA-templated transcription"/>
    <property type="evidence" value="ECO:0007669"/>
    <property type="project" value="InterPro"/>
</dbReference>
<evidence type="ECO:0000313" key="3">
    <source>
        <dbReference type="Proteomes" id="UP000516437"/>
    </source>
</evidence>